<dbReference type="EMBL" id="BPVZ01000034">
    <property type="protein sequence ID" value="GKV11453.1"/>
    <property type="molecule type" value="Genomic_DNA"/>
</dbReference>
<evidence type="ECO:0000313" key="4">
    <source>
        <dbReference type="Proteomes" id="UP001054252"/>
    </source>
</evidence>
<reference evidence="3 4" key="1">
    <citation type="journal article" date="2021" name="Commun. Biol.">
        <title>The genome of Shorea leprosula (Dipterocarpaceae) highlights the ecological relevance of drought in aseasonal tropical rainforests.</title>
        <authorList>
            <person name="Ng K.K.S."/>
            <person name="Kobayashi M.J."/>
            <person name="Fawcett J.A."/>
            <person name="Hatakeyama M."/>
            <person name="Paape T."/>
            <person name="Ng C.H."/>
            <person name="Ang C.C."/>
            <person name="Tnah L.H."/>
            <person name="Lee C.T."/>
            <person name="Nishiyama T."/>
            <person name="Sese J."/>
            <person name="O'Brien M.J."/>
            <person name="Copetti D."/>
            <person name="Mohd Noor M.I."/>
            <person name="Ong R.C."/>
            <person name="Putra M."/>
            <person name="Sireger I.Z."/>
            <person name="Indrioko S."/>
            <person name="Kosugi Y."/>
            <person name="Izuno A."/>
            <person name="Isagi Y."/>
            <person name="Lee S.L."/>
            <person name="Shimizu K.K."/>
        </authorList>
    </citation>
    <scope>NUCLEOTIDE SEQUENCE [LARGE SCALE GENOMIC DNA]</scope>
    <source>
        <strain evidence="3">214</strain>
    </source>
</reference>
<evidence type="ECO:0000313" key="3">
    <source>
        <dbReference type="EMBL" id="GKV11453.1"/>
    </source>
</evidence>
<protein>
    <submittedName>
        <fullName evidence="3">Uncharacterized protein</fullName>
    </submittedName>
</protein>
<name>A0AAV5JA09_9ROSI</name>
<keyword evidence="4" id="KW-1185">Reference proteome</keyword>
<evidence type="ECO:0000256" key="2">
    <source>
        <dbReference type="SAM" id="MobiDB-lite"/>
    </source>
</evidence>
<feature type="compositionally biased region" description="Basic and acidic residues" evidence="2">
    <location>
        <begin position="34"/>
        <end position="46"/>
    </location>
</feature>
<comment type="caution">
    <text evidence="3">The sequence shown here is derived from an EMBL/GenBank/DDBJ whole genome shotgun (WGS) entry which is preliminary data.</text>
</comment>
<keyword evidence="1" id="KW-0175">Coiled coil</keyword>
<organism evidence="3 4">
    <name type="scientific">Rubroshorea leprosula</name>
    <dbReference type="NCBI Taxonomy" id="152421"/>
    <lineage>
        <taxon>Eukaryota</taxon>
        <taxon>Viridiplantae</taxon>
        <taxon>Streptophyta</taxon>
        <taxon>Embryophyta</taxon>
        <taxon>Tracheophyta</taxon>
        <taxon>Spermatophyta</taxon>
        <taxon>Magnoliopsida</taxon>
        <taxon>eudicotyledons</taxon>
        <taxon>Gunneridae</taxon>
        <taxon>Pentapetalae</taxon>
        <taxon>rosids</taxon>
        <taxon>malvids</taxon>
        <taxon>Malvales</taxon>
        <taxon>Dipterocarpaceae</taxon>
        <taxon>Rubroshorea</taxon>
    </lineage>
</organism>
<feature type="compositionally biased region" description="Basic and acidic residues" evidence="2">
    <location>
        <begin position="16"/>
        <end position="26"/>
    </location>
</feature>
<accession>A0AAV5JA09</accession>
<gene>
    <name evidence="3" type="ORF">SLEP1_g22713</name>
</gene>
<sequence length="385" mass="44388">MEDMSSKETLSVGGSEEVRAMEHEEMGLETESFGSERTEEEMGKEEMGDEGIPLNILKVEGRQNKCYEDSTNIVSRVKEYEAEWNSRDSLVHLVETYNIPPRVLVRPVGAREKAWKRRVEEQEEEKRDEVVEFVPRPPLVELDLELNKSKSIATRFIYAIFPKVDQHQAKDEMLTHGGVGVVHHVLEATNLVNALSNEFFESLKGRNNLKKENEELKRRKKERDKDVEELTLEVERLQEENDNLKKVKKAATELEKSVNLRVLNVMENHIAKFLKSSMFDNIVNLYQLPTTILAFTAYRKKVKAQHPELDVIGITFGEQEGGVEENGESMTVDFHPEVKLKWDHDNEGRTIFPFNFNFKFIAVEEKEPEIGGIEVGENQSEQKVN</sequence>
<evidence type="ECO:0000256" key="1">
    <source>
        <dbReference type="SAM" id="Coils"/>
    </source>
</evidence>
<feature type="region of interest" description="Disordered" evidence="2">
    <location>
        <begin position="1"/>
        <end position="50"/>
    </location>
</feature>
<feature type="coiled-coil region" evidence="1">
    <location>
        <begin position="206"/>
        <end position="257"/>
    </location>
</feature>
<dbReference type="Proteomes" id="UP001054252">
    <property type="component" value="Unassembled WGS sequence"/>
</dbReference>
<proteinExistence type="predicted"/>
<dbReference type="AlphaFoldDB" id="A0AAV5JA09"/>